<organism evidence="2 3">
    <name type="scientific">Thermus arciformis</name>
    <dbReference type="NCBI Taxonomy" id="482827"/>
    <lineage>
        <taxon>Bacteria</taxon>
        <taxon>Thermotogati</taxon>
        <taxon>Deinococcota</taxon>
        <taxon>Deinococci</taxon>
        <taxon>Thermales</taxon>
        <taxon>Thermaceae</taxon>
        <taxon>Thermus</taxon>
    </lineage>
</organism>
<keyword evidence="1" id="KW-0472">Membrane</keyword>
<keyword evidence="1" id="KW-1133">Transmembrane helix</keyword>
<feature type="transmembrane region" description="Helical" evidence="1">
    <location>
        <begin position="12"/>
        <end position="42"/>
    </location>
</feature>
<dbReference type="EMBL" id="FNBC01000021">
    <property type="protein sequence ID" value="SDF03113.1"/>
    <property type="molecule type" value="Genomic_DNA"/>
</dbReference>
<name>A0A1G7HS00_9DEIN</name>
<dbReference type="AlphaFoldDB" id="A0A1G7HS00"/>
<gene>
    <name evidence="2" type="ORF">SAMN04488243_12122</name>
</gene>
<dbReference type="STRING" id="482827.SAMN04488243_12122"/>
<dbReference type="Proteomes" id="UP000199446">
    <property type="component" value="Unassembled WGS sequence"/>
</dbReference>
<keyword evidence="3" id="KW-1185">Reference proteome</keyword>
<reference evidence="3" key="1">
    <citation type="submission" date="2016-10" db="EMBL/GenBank/DDBJ databases">
        <authorList>
            <person name="Varghese N."/>
            <person name="Submissions S."/>
        </authorList>
    </citation>
    <scope>NUCLEOTIDE SEQUENCE [LARGE SCALE GENOMIC DNA]</scope>
    <source>
        <strain evidence="3">CGMCC 1.6992</strain>
    </source>
</reference>
<evidence type="ECO:0000313" key="2">
    <source>
        <dbReference type="EMBL" id="SDF03113.1"/>
    </source>
</evidence>
<accession>A0A1G7HS00</accession>
<evidence type="ECO:0000256" key="1">
    <source>
        <dbReference type="SAM" id="Phobius"/>
    </source>
</evidence>
<evidence type="ECO:0000313" key="3">
    <source>
        <dbReference type="Proteomes" id="UP000199446"/>
    </source>
</evidence>
<protein>
    <submittedName>
        <fullName evidence="2">Uncharacterized protein</fullName>
    </submittedName>
</protein>
<dbReference type="RefSeq" id="WP_176758172.1">
    <property type="nucleotide sequence ID" value="NZ_FNBC01000021.1"/>
</dbReference>
<sequence length="57" mass="6556">MRAFRSTPWVFLFLALLGLAVLGLVWLLAAVALLIGLGYEAWQRIRGPRWRRLPPPR</sequence>
<keyword evidence="1" id="KW-0812">Transmembrane</keyword>
<proteinExistence type="predicted"/>